<feature type="compositionally biased region" description="Low complexity" evidence="3">
    <location>
        <begin position="381"/>
        <end position="391"/>
    </location>
</feature>
<gene>
    <name evidence="6" type="ORF">BST12_06880</name>
</gene>
<dbReference type="PANTHER" id="PTHR46766">
    <property type="entry name" value="GLUTAMINE-RICH PROTEIN 2"/>
    <property type="match status" value="1"/>
</dbReference>
<reference evidence="6 7" key="1">
    <citation type="submission" date="2017-02" db="EMBL/GenBank/DDBJ databases">
        <title>The new phylogeny of genus Mycobacterium.</title>
        <authorList>
            <person name="Tortoli E."/>
            <person name="Trovato A."/>
            <person name="Cirillo D.M."/>
        </authorList>
    </citation>
    <scope>NUCLEOTIDE SEQUENCE [LARGE SCALE GENOMIC DNA]</scope>
    <source>
        <strain evidence="6 7">DSM 45057</strain>
    </source>
</reference>
<accession>A0A1X0A2A8</accession>
<dbReference type="InterPro" id="IPR000030">
    <property type="entry name" value="PPE_dom"/>
</dbReference>
<evidence type="ECO:0000313" key="6">
    <source>
        <dbReference type="EMBL" id="ORA23866.1"/>
    </source>
</evidence>
<dbReference type="FunFam" id="1.20.1260.20:FF:000001">
    <property type="entry name" value="PPE family protein PPE41"/>
    <property type="match status" value="1"/>
</dbReference>
<dbReference type="AlphaFoldDB" id="A0A1X0A2A8"/>
<dbReference type="EMBL" id="MVHE01000006">
    <property type="protein sequence ID" value="ORA23866.1"/>
    <property type="molecule type" value="Genomic_DNA"/>
</dbReference>
<dbReference type="InterPro" id="IPR022171">
    <property type="entry name" value="PPE_C"/>
</dbReference>
<feature type="region of interest" description="Disordered" evidence="3">
    <location>
        <begin position="380"/>
        <end position="415"/>
    </location>
</feature>
<comment type="similarity">
    <text evidence="1">Belongs to the mycobacterial PPE family.</text>
</comment>
<dbReference type="SUPFAM" id="SSF140459">
    <property type="entry name" value="PE/PPE dimer-like"/>
    <property type="match status" value="1"/>
</dbReference>
<protein>
    <recommendedName>
        <fullName evidence="8">PPE family protein</fullName>
    </recommendedName>
</protein>
<dbReference type="Gene3D" id="1.20.1260.20">
    <property type="entry name" value="PPE superfamily"/>
    <property type="match status" value="1"/>
</dbReference>
<evidence type="ECO:0000256" key="2">
    <source>
        <dbReference type="SAM" id="Coils"/>
    </source>
</evidence>
<feature type="domain" description="PPE family C-terminal" evidence="5">
    <location>
        <begin position="305"/>
        <end position="376"/>
    </location>
</feature>
<dbReference type="GO" id="GO:0052572">
    <property type="term" value="P:response to host immune response"/>
    <property type="evidence" value="ECO:0007669"/>
    <property type="project" value="TreeGrafter"/>
</dbReference>
<evidence type="ECO:0000313" key="7">
    <source>
        <dbReference type="Proteomes" id="UP000192284"/>
    </source>
</evidence>
<feature type="coiled-coil region" evidence="2">
    <location>
        <begin position="451"/>
        <end position="478"/>
    </location>
</feature>
<comment type="caution">
    <text evidence="6">The sequence shown here is derived from an EMBL/GenBank/DDBJ whole genome shotgun (WGS) entry which is preliminary data.</text>
</comment>
<keyword evidence="7" id="KW-1185">Reference proteome</keyword>
<dbReference type="PANTHER" id="PTHR46766:SF1">
    <property type="entry name" value="GLUTAMINE-RICH PROTEIN 2"/>
    <property type="match status" value="1"/>
</dbReference>
<name>A0A1X0A2A8_MYCAN</name>
<proteinExistence type="inferred from homology"/>
<keyword evidence="2" id="KW-0175">Coiled coil</keyword>
<dbReference type="Pfam" id="PF12484">
    <property type="entry name" value="PPE-SVP"/>
    <property type="match status" value="1"/>
</dbReference>
<evidence type="ECO:0000256" key="1">
    <source>
        <dbReference type="ARBA" id="ARBA00010652"/>
    </source>
</evidence>
<organism evidence="6 7">
    <name type="scientific">Mycobacterium angelicum</name>
    <dbReference type="NCBI Taxonomy" id="470074"/>
    <lineage>
        <taxon>Bacteria</taxon>
        <taxon>Bacillati</taxon>
        <taxon>Actinomycetota</taxon>
        <taxon>Actinomycetes</taxon>
        <taxon>Mycobacteriales</taxon>
        <taxon>Mycobacteriaceae</taxon>
        <taxon>Mycobacterium</taxon>
    </lineage>
</organism>
<dbReference type="Pfam" id="PF00823">
    <property type="entry name" value="PPE"/>
    <property type="match status" value="1"/>
</dbReference>
<feature type="domain" description="PPE" evidence="4">
    <location>
        <begin position="3"/>
        <end position="166"/>
    </location>
</feature>
<evidence type="ECO:0008006" key="8">
    <source>
        <dbReference type="Google" id="ProtNLM"/>
    </source>
</evidence>
<sequence>MLDFAALPPEINSLRMYTGPGSGPMWAASAAWDTLGAELTSAASSYRAVVSGLLREPWLGPAAMSMAAAATPYQAWMSSTGEQARQAANQARTAAMAFEAAFAATVPPALVTENRAMLAALVATNIFGQNTPAIAATETVYAEMWAQDATTMYGYAVGSAAAARLTPFLAPPQNTNPAGVGAQAGAVAQAAGSAAASNSAALSQLISTLPSVLQALATGAALAPFTTALQDVTAGEFLNFISGWTFVASGVLFILGPVLEGPVNGLVGPLAAAGAYGAEAAAAALPSAAGLVGSGSTVGRAPVLAGAGRAASVGGLSVPQAWAQAAPQAMPGTSRAVTAIPQPTLAGFSEPAPDGMGPGLGGMLSGSLMAAAAGGGGAAGGSWAATRSAAGQRGGGVTAPGGPAQSGSQTPARYGPRPSVIPQVARALPGGTQGETAWADQHAQAGEAALSETLRDEINDLRRQISELAMERDVLMRSMAIWARESMGSDPPRG</sequence>
<dbReference type="Proteomes" id="UP000192284">
    <property type="component" value="Unassembled WGS sequence"/>
</dbReference>
<evidence type="ECO:0000259" key="4">
    <source>
        <dbReference type="Pfam" id="PF00823"/>
    </source>
</evidence>
<evidence type="ECO:0000256" key="3">
    <source>
        <dbReference type="SAM" id="MobiDB-lite"/>
    </source>
</evidence>
<dbReference type="InterPro" id="IPR038332">
    <property type="entry name" value="PPE_sf"/>
</dbReference>
<dbReference type="OrthoDB" id="52928at2"/>
<evidence type="ECO:0000259" key="5">
    <source>
        <dbReference type="Pfam" id="PF12484"/>
    </source>
</evidence>